<reference evidence="1" key="1">
    <citation type="submission" date="2018-05" db="EMBL/GenBank/DDBJ databases">
        <authorList>
            <person name="Lanie J.A."/>
            <person name="Ng W.-L."/>
            <person name="Kazmierczak K.M."/>
            <person name="Andrzejewski T.M."/>
            <person name="Davidsen T.M."/>
            <person name="Wayne K.J."/>
            <person name="Tettelin H."/>
            <person name="Glass J.I."/>
            <person name="Rusch D."/>
            <person name="Podicherti R."/>
            <person name="Tsui H.-C.T."/>
            <person name="Winkler M.E."/>
        </authorList>
    </citation>
    <scope>NUCLEOTIDE SEQUENCE</scope>
</reference>
<name>A0A382U9Z9_9ZZZZ</name>
<dbReference type="AlphaFoldDB" id="A0A382U9Z9"/>
<evidence type="ECO:0000313" key="1">
    <source>
        <dbReference type="EMBL" id="SVD31079.1"/>
    </source>
</evidence>
<protein>
    <submittedName>
        <fullName evidence="1">Uncharacterized protein</fullName>
    </submittedName>
</protein>
<proteinExistence type="predicted"/>
<dbReference type="EMBL" id="UINC01142628">
    <property type="protein sequence ID" value="SVD31079.1"/>
    <property type="molecule type" value="Genomic_DNA"/>
</dbReference>
<gene>
    <name evidence="1" type="ORF">METZ01_LOCUS383933</name>
</gene>
<organism evidence="1">
    <name type="scientific">marine metagenome</name>
    <dbReference type="NCBI Taxonomy" id="408172"/>
    <lineage>
        <taxon>unclassified sequences</taxon>
        <taxon>metagenomes</taxon>
        <taxon>ecological metagenomes</taxon>
    </lineage>
</organism>
<accession>A0A382U9Z9</accession>
<sequence length="22" mass="2488">MNGYLIDEATDIKSMASEEWAL</sequence>